<dbReference type="PANTHER" id="PTHR11311">
    <property type="entry name" value="SPONDIN"/>
    <property type="match status" value="1"/>
</dbReference>
<name>A0A5C6RS40_9FLAO</name>
<dbReference type="GO" id="GO:0031012">
    <property type="term" value="C:extracellular matrix"/>
    <property type="evidence" value="ECO:0007669"/>
    <property type="project" value="TreeGrafter"/>
</dbReference>
<dbReference type="InterPro" id="IPR009465">
    <property type="entry name" value="Spondin_N"/>
</dbReference>
<protein>
    <recommendedName>
        <fullName evidence="1">Spondin domain-containing protein</fullName>
    </recommendedName>
</protein>
<dbReference type="Gene3D" id="2.60.40.2130">
    <property type="entry name" value="F-spondin domain"/>
    <property type="match status" value="1"/>
</dbReference>
<gene>
    <name evidence="2" type="ORF">FRY74_06740</name>
</gene>
<dbReference type="Proteomes" id="UP000321721">
    <property type="component" value="Unassembled WGS sequence"/>
</dbReference>
<evidence type="ECO:0000259" key="1">
    <source>
        <dbReference type="PROSITE" id="PS51020"/>
    </source>
</evidence>
<dbReference type="NCBIfam" id="NF038123">
    <property type="entry name" value="NF038123_dom"/>
    <property type="match status" value="1"/>
</dbReference>
<accession>A0A5C6RS40</accession>
<sequence>MKKITHLILLLSVFTTLNSCKKDVEELKTNVVENKVHRYNVTFQINWNSQDFPTDYPSNDHFSKLIGWSHIPNNNFFKVGTIASQGIEDMAELGATTPLDNDLATKIANKEGLAYYIGENLSSGVGTISQTIEVTKEFSAVTLVTMLAPSPDWYLGVIDINLLKDGGFVAQKTVDGLIYDAGTDDGTTYSSPNSDSSPKQPIALFVDAPIGNGTTVSPAIARVTFTKL</sequence>
<evidence type="ECO:0000313" key="2">
    <source>
        <dbReference type="EMBL" id="TXB65118.1"/>
    </source>
</evidence>
<dbReference type="PANTHER" id="PTHR11311:SF15">
    <property type="entry name" value="SPONDIN-2"/>
    <property type="match status" value="1"/>
</dbReference>
<dbReference type="InterPro" id="IPR051418">
    <property type="entry name" value="Spondin/Thrombospondin_T1"/>
</dbReference>
<reference evidence="2 3" key="1">
    <citation type="submission" date="2019-08" db="EMBL/GenBank/DDBJ databases">
        <title>Genome of Vicingus serpentipes NCIMB 15042.</title>
        <authorList>
            <person name="Bowman J.P."/>
        </authorList>
    </citation>
    <scope>NUCLEOTIDE SEQUENCE [LARGE SCALE GENOMIC DNA]</scope>
    <source>
        <strain evidence="2 3">NCIMB 15042</strain>
    </source>
</reference>
<dbReference type="GO" id="GO:0007155">
    <property type="term" value="P:cell adhesion"/>
    <property type="evidence" value="ECO:0007669"/>
    <property type="project" value="TreeGrafter"/>
</dbReference>
<dbReference type="EMBL" id="VOOS01000003">
    <property type="protein sequence ID" value="TXB65118.1"/>
    <property type="molecule type" value="Genomic_DNA"/>
</dbReference>
<organism evidence="2 3">
    <name type="scientific">Vicingus serpentipes</name>
    <dbReference type="NCBI Taxonomy" id="1926625"/>
    <lineage>
        <taxon>Bacteria</taxon>
        <taxon>Pseudomonadati</taxon>
        <taxon>Bacteroidota</taxon>
        <taxon>Flavobacteriia</taxon>
        <taxon>Flavobacteriales</taxon>
        <taxon>Vicingaceae</taxon>
        <taxon>Vicingus</taxon>
    </lineage>
</organism>
<dbReference type="PROSITE" id="PS51020">
    <property type="entry name" value="SPONDIN"/>
    <property type="match status" value="1"/>
</dbReference>
<feature type="domain" description="Spondin" evidence="1">
    <location>
        <begin position="27"/>
        <end position="218"/>
    </location>
</feature>
<dbReference type="InterPro" id="IPR038678">
    <property type="entry name" value="Spondin_N_sf"/>
</dbReference>
<dbReference type="Pfam" id="PF06468">
    <property type="entry name" value="Spond_N"/>
    <property type="match status" value="1"/>
</dbReference>
<keyword evidence="3" id="KW-1185">Reference proteome</keyword>
<evidence type="ECO:0000313" key="3">
    <source>
        <dbReference type="Proteomes" id="UP000321721"/>
    </source>
</evidence>
<comment type="caution">
    <text evidence="2">The sequence shown here is derived from an EMBL/GenBank/DDBJ whole genome shotgun (WGS) entry which is preliminary data.</text>
</comment>
<dbReference type="OrthoDB" id="8478811at2"/>
<dbReference type="AlphaFoldDB" id="A0A5C6RS40"/>
<dbReference type="RefSeq" id="WP_147099876.1">
    <property type="nucleotide sequence ID" value="NZ_VOOS01000003.1"/>
</dbReference>
<proteinExistence type="predicted"/>